<protein>
    <submittedName>
        <fullName evidence="1">Uncharacterized protein</fullName>
    </submittedName>
</protein>
<proteinExistence type="predicted"/>
<gene>
    <name evidence="1" type="ORF">FRC96_08120</name>
</gene>
<evidence type="ECO:0000313" key="2">
    <source>
        <dbReference type="Proteomes" id="UP000321046"/>
    </source>
</evidence>
<evidence type="ECO:0000313" key="1">
    <source>
        <dbReference type="EMBL" id="TXD37917.1"/>
    </source>
</evidence>
<comment type="caution">
    <text evidence="1">The sequence shown here is derived from an EMBL/GenBank/DDBJ whole genome shotgun (WGS) entry which is preliminary data.</text>
</comment>
<name>A0A5C6XGA4_9DELT</name>
<accession>A0A5C6XGA4</accession>
<dbReference type="RefSeq" id="WP_146974003.1">
    <property type="nucleotide sequence ID" value="NZ_VOSL01000039.1"/>
</dbReference>
<sequence>MAPTHTWTFRPRFRRNAFGWRSQPAMQRIEEAVAEIKDVAAHDPALAAEGAVIFLEKLSPAIAQVDSSSGAIGGTVNRAIAELAKIIGAAPASETQRETWLQRLWDAFLADDIPYLEALGDHWGAACGSVEVASEQADRLLVGLRDAWEGPKKGPRSFTGESHCLSALLAAERYEEVLAWVEKSPYTMWSYVKFGVKALVAMGRPEEAVAYAEARSEGRRSPAVAYACETILRDAGMEEEAYANYAFVVHQHGSYLSWFRGVAKAYPAIPKARVLADLVAHTPGKEGKWFAAARSAKLYDEAIRLVQLSPCEPKTLMKAAKAETSKRPKFAVQAGLAALRWQVEGHGYKAVANDARDAFAITMRAAEAAGEVEAVRAQVRAWVETPPQGENKMVRKLRECLGEER</sequence>
<dbReference type="OrthoDB" id="7825127at2"/>
<dbReference type="AlphaFoldDB" id="A0A5C6XGA4"/>
<organism evidence="1 2">
    <name type="scientific">Lujinxingia vulgaris</name>
    <dbReference type="NCBI Taxonomy" id="2600176"/>
    <lineage>
        <taxon>Bacteria</taxon>
        <taxon>Deltaproteobacteria</taxon>
        <taxon>Bradymonadales</taxon>
        <taxon>Lujinxingiaceae</taxon>
        <taxon>Lujinxingia</taxon>
    </lineage>
</organism>
<reference evidence="1 2" key="1">
    <citation type="submission" date="2019-08" db="EMBL/GenBank/DDBJ databases">
        <title>Bradymonadales sp. TMQ2.</title>
        <authorList>
            <person name="Liang Q."/>
        </authorList>
    </citation>
    <scope>NUCLEOTIDE SEQUENCE [LARGE SCALE GENOMIC DNA]</scope>
    <source>
        <strain evidence="1 2">TMQ2</strain>
    </source>
</reference>
<dbReference type="EMBL" id="VOSL01000039">
    <property type="protein sequence ID" value="TXD37917.1"/>
    <property type="molecule type" value="Genomic_DNA"/>
</dbReference>
<dbReference type="Proteomes" id="UP000321046">
    <property type="component" value="Unassembled WGS sequence"/>
</dbReference>